<name>A0ABU6S6S5_9FABA</name>
<gene>
    <name evidence="2" type="ORF">PIB30_016343</name>
</gene>
<evidence type="ECO:0000256" key="1">
    <source>
        <dbReference type="SAM" id="MobiDB-lite"/>
    </source>
</evidence>
<protein>
    <submittedName>
        <fullName evidence="2">Uncharacterized protein</fullName>
    </submittedName>
</protein>
<proteinExistence type="predicted"/>
<dbReference type="EMBL" id="JASCZI010060461">
    <property type="protein sequence ID" value="MED6132131.1"/>
    <property type="molecule type" value="Genomic_DNA"/>
</dbReference>
<sequence length="135" mass="14756">MRERKCFFRGKALGRVRGLDPKKLREGGAAQNRNVGGSSFNSTILNGNGPSIAQAHKSSVGGEKRREMGAGDGARQPRRTDLLLLLDRFDSGTWKSSVGGEKRREMGAGDGGTGLMKFHYLEEKKRRKGISVITH</sequence>
<reference evidence="2 3" key="1">
    <citation type="journal article" date="2023" name="Plants (Basel)">
        <title>Bridging the Gap: Combining Genomics and Transcriptomics Approaches to Understand Stylosanthes scabra, an Orphan Legume from the Brazilian Caatinga.</title>
        <authorList>
            <person name="Ferreira-Neto J.R.C."/>
            <person name="da Silva M.D."/>
            <person name="Binneck E."/>
            <person name="de Melo N.F."/>
            <person name="da Silva R.H."/>
            <person name="de Melo A.L.T.M."/>
            <person name="Pandolfi V."/>
            <person name="Bustamante F.O."/>
            <person name="Brasileiro-Vidal A.C."/>
            <person name="Benko-Iseppon A.M."/>
        </authorList>
    </citation>
    <scope>NUCLEOTIDE SEQUENCE [LARGE SCALE GENOMIC DNA]</scope>
    <source>
        <tissue evidence="2">Leaves</tissue>
    </source>
</reference>
<comment type="caution">
    <text evidence="2">The sequence shown here is derived from an EMBL/GenBank/DDBJ whole genome shotgun (WGS) entry which is preliminary data.</text>
</comment>
<dbReference type="Proteomes" id="UP001341840">
    <property type="component" value="Unassembled WGS sequence"/>
</dbReference>
<feature type="region of interest" description="Disordered" evidence="1">
    <location>
        <begin position="26"/>
        <end position="77"/>
    </location>
</feature>
<organism evidence="2 3">
    <name type="scientific">Stylosanthes scabra</name>
    <dbReference type="NCBI Taxonomy" id="79078"/>
    <lineage>
        <taxon>Eukaryota</taxon>
        <taxon>Viridiplantae</taxon>
        <taxon>Streptophyta</taxon>
        <taxon>Embryophyta</taxon>
        <taxon>Tracheophyta</taxon>
        <taxon>Spermatophyta</taxon>
        <taxon>Magnoliopsida</taxon>
        <taxon>eudicotyledons</taxon>
        <taxon>Gunneridae</taxon>
        <taxon>Pentapetalae</taxon>
        <taxon>rosids</taxon>
        <taxon>fabids</taxon>
        <taxon>Fabales</taxon>
        <taxon>Fabaceae</taxon>
        <taxon>Papilionoideae</taxon>
        <taxon>50 kb inversion clade</taxon>
        <taxon>dalbergioids sensu lato</taxon>
        <taxon>Dalbergieae</taxon>
        <taxon>Pterocarpus clade</taxon>
        <taxon>Stylosanthes</taxon>
    </lineage>
</organism>
<keyword evidence="3" id="KW-1185">Reference proteome</keyword>
<evidence type="ECO:0000313" key="3">
    <source>
        <dbReference type="Proteomes" id="UP001341840"/>
    </source>
</evidence>
<evidence type="ECO:0000313" key="2">
    <source>
        <dbReference type="EMBL" id="MED6132131.1"/>
    </source>
</evidence>
<accession>A0ABU6S6S5</accession>
<feature type="compositionally biased region" description="Polar residues" evidence="1">
    <location>
        <begin position="31"/>
        <end position="51"/>
    </location>
</feature>